<feature type="compositionally biased region" description="Low complexity" evidence="1">
    <location>
        <begin position="1"/>
        <end position="14"/>
    </location>
</feature>
<organism evidence="2 3">
    <name type="scientific">Chrysodeixis includens</name>
    <name type="common">Soybean looper</name>
    <name type="synonym">Pseudoplusia includens</name>
    <dbReference type="NCBI Taxonomy" id="689277"/>
    <lineage>
        <taxon>Eukaryota</taxon>
        <taxon>Metazoa</taxon>
        <taxon>Ecdysozoa</taxon>
        <taxon>Arthropoda</taxon>
        <taxon>Hexapoda</taxon>
        <taxon>Insecta</taxon>
        <taxon>Pterygota</taxon>
        <taxon>Neoptera</taxon>
        <taxon>Endopterygota</taxon>
        <taxon>Lepidoptera</taxon>
        <taxon>Glossata</taxon>
        <taxon>Ditrysia</taxon>
        <taxon>Noctuoidea</taxon>
        <taxon>Noctuidae</taxon>
        <taxon>Plusiinae</taxon>
        <taxon>Chrysodeixis</taxon>
    </lineage>
</organism>
<gene>
    <name evidence="2" type="ORF">CINC_LOCUS11820</name>
</gene>
<dbReference type="OrthoDB" id="7482457at2759"/>
<feature type="region of interest" description="Disordered" evidence="1">
    <location>
        <begin position="167"/>
        <end position="202"/>
    </location>
</feature>
<sequence>MKTARAATGANATRENIGGEHLSQWRDPRPACVTSRRVAGRAAASAPSPPRPPRPPRPTARPARRRAPARLRARALRPRAGTARDARVTPRPLLVLDCFDVTCDLYMCRRASSRPPPPRPAGETAPPRPRPRAPRALLTRAPRRLADTPDLVLDLPARAAPDAADTFAHNRDTLRKRRVSPAPPRPRRAPAGACARRQPVPARNTARVAAKFAELTLTGGSLKPALAAKPAPPHAAPRAPRAAPRAAAAARARPRLLARAPPRRRAVSGRPGRVVCAQRARRPRMLRPGLSDDLLRPDPTWLHGSDPARPGRTAEPREVQWSSAAPGARRRLGAGRAAVLAALRSLF</sequence>
<feature type="region of interest" description="Disordered" evidence="1">
    <location>
        <begin position="110"/>
        <end position="137"/>
    </location>
</feature>
<dbReference type="Proteomes" id="UP001154114">
    <property type="component" value="Chromosome 7"/>
</dbReference>
<evidence type="ECO:0000313" key="2">
    <source>
        <dbReference type="EMBL" id="CAD0197540.1"/>
    </source>
</evidence>
<feature type="region of interest" description="Disordered" evidence="1">
    <location>
        <begin position="1"/>
        <end position="85"/>
    </location>
</feature>
<dbReference type="AlphaFoldDB" id="A0A9N8Q098"/>
<feature type="compositionally biased region" description="Low complexity" evidence="1">
    <location>
        <begin position="36"/>
        <end position="46"/>
    </location>
</feature>
<feature type="compositionally biased region" description="Pro residues" evidence="1">
    <location>
        <begin position="47"/>
        <end position="59"/>
    </location>
</feature>
<proteinExistence type="predicted"/>
<feature type="compositionally biased region" description="Low complexity" evidence="1">
    <location>
        <begin position="189"/>
        <end position="199"/>
    </location>
</feature>
<dbReference type="EMBL" id="LR824010">
    <property type="protein sequence ID" value="CAD0197540.1"/>
    <property type="molecule type" value="Genomic_DNA"/>
</dbReference>
<accession>A0A9N8Q098</accession>
<feature type="compositionally biased region" description="Basic residues" evidence="1">
    <location>
        <begin position="62"/>
        <end position="77"/>
    </location>
</feature>
<name>A0A9N8Q098_CHRIL</name>
<protein>
    <submittedName>
        <fullName evidence="2">Uncharacterized protein</fullName>
    </submittedName>
</protein>
<evidence type="ECO:0000313" key="3">
    <source>
        <dbReference type="Proteomes" id="UP001154114"/>
    </source>
</evidence>
<reference evidence="2" key="1">
    <citation type="submission" date="2021-12" db="EMBL/GenBank/DDBJ databases">
        <authorList>
            <person name="King R."/>
        </authorList>
    </citation>
    <scope>NUCLEOTIDE SEQUENCE</scope>
</reference>
<feature type="region of interest" description="Disordered" evidence="1">
    <location>
        <begin position="286"/>
        <end position="326"/>
    </location>
</feature>
<keyword evidence="3" id="KW-1185">Reference proteome</keyword>
<evidence type="ECO:0000256" key="1">
    <source>
        <dbReference type="SAM" id="MobiDB-lite"/>
    </source>
</evidence>